<protein>
    <submittedName>
        <fullName evidence="1">Uncharacterized protein</fullName>
    </submittedName>
</protein>
<accession>O08622</accession>
<proteinExistence type="evidence at transcript level"/>
<dbReference type="EMBL" id="Y08355">
    <property type="protein sequence ID" value="CAA69641.1"/>
    <property type="molecule type" value="mRNA"/>
</dbReference>
<organism evidence="1">
    <name type="scientific">Rattus norvegicus</name>
    <name type="common">Rat</name>
    <dbReference type="NCBI Taxonomy" id="10116"/>
    <lineage>
        <taxon>Eukaryota</taxon>
        <taxon>Metazoa</taxon>
        <taxon>Chordata</taxon>
        <taxon>Craniata</taxon>
        <taxon>Vertebrata</taxon>
        <taxon>Euteleostomi</taxon>
        <taxon>Mammalia</taxon>
        <taxon>Eutheria</taxon>
        <taxon>Euarchontoglires</taxon>
        <taxon>Glires</taxon>
        <taxon>Rodentia</taxon>
        <taxon>Myomorpha</taxon>
        <taxon>Muroidea</taxon>
        <taxon>Muridae</taxon>
        <taxon>Murinae</taxon>
        <taxon>Rattus</taxon>
    </lineage>
</organism>
<sequence length="10" mass="1050">MGGLSCLLRT</sequence>
<name>O08622_RAT</name>
<reference evidence="1" key="1">
    <citation type="journal article" date="1997" name="Proc. Natl. Acad. Sci. U.S.A.">
        <title>Interaction of protein kinase C zeta with ZIP, a novel protein kinase C-binding protein.</title>
        <authorList>
            <person name="Puls A."/>
            <person name="Schmidt S."/>
            <person name="Grawe F."/>
            <person name="Stabel S."/>
        </authorList>
    </citation>
    <scope>NUCLEOTIDE SEQUENCE</scope>
</reference>
<evidence type="ECO:0000313" key="1">
    <source>
        <dbReference type="EMBL" id="CAA69641.1"/>
    </source>
</evidence>